<organism evidence="2 3">
    <name type="scientific">Candidatus Pantoea multigeneris</name>
    <dbReference type="NCBI Taxonomy" id="2608357"/>
    <lineage>
        <taxon>Bacteria</taxon>
        <taxon>Pseudomonadati</taxon>
        <taxon>Pseudomonadota</taxon>
        <taxon>Gammaproteobacteria</taxon>
        <taxon>Enterobacterales</taxon>
        <taxon>Erwiniaceae</taxon>
        <taxon>Pantoea</taxon>
    </lineage>
</organism>
<reference evidence="2 3" key="1">
    <citation type="journal article" date="2019" name="bioRxiv">
        <title>Bacteria contribute to plant secondary compound degradation in a generalist herbivore system.</title>
        <authorList>
            <person name="Francoeur C.B."/>
            <person name="Khadempour L."/>
            <person name="Moreira-Soto R.D."/>
            <person name="Gotting K."/>
            <person name="Book A.J."/>
            <person name="Pinto-Tomas A.A."/>
            <person name="Keefover-Ring K."/>
            <person name="Currie C.R."/>
        </authorList>
    </citation>
    <scope>NUCLEOTIDE SEQUENCE [LARGE SCALE GENOMIC DNA]</scope>
    <source>
        <strain evidence="2">Acro-835</strain>
    </source>
</reference>
<evidence type="ECO:0008006" key="4">
    <source>
        <dbReference type="Google" id="ProtNLM"/>
    </source>
</evidence>
<keyword evidence="3" id="KW-1185">Reference proteome</keyword>
<evidence type="ECO:0000313" key="3">
    <source>
        <dbReference type="Proteomes" id="UP001515683"/>
    </source>
</evidence>
<dbReference type="Gene3D" id="3.40.50.300">
    <property type="entry name" value="P-loop containing nucleotide triphosphate hydrolases"/>
    <property type="match status" value="1"/>
</dbReference>
<accession>A0ABX0RI44</accession>
<dbReference type="EMBL" id="VWXF01000006">
    <property type="protein sequence ID" value="NIF22900.1"/>
    <property type="molecule type" value="Genomic_DNA"/>
</dbReference>
<protein>
    <recommendedName>
        <fullName evidence="4">Thymidylate kinase</fullName>
    </recommendedName>
</protein>
<dbReference type="Proteomes" id="UP001515683">
    <property type="component" value="Unassembled WGS sequence"/>
</dbReference>
<sequence length="264" mass="29363">MLTNKSEIANEVPVTTITGLISVVGSDGTGKSTLTNDLVKDLQQHWATERRYMGLISGEDGDKIKKLPIVGVWLERRLAAKSDKTQRMSNKSPALWAALIMYGFSLWRARNLRKVQRLAESGVLVISDRFPQAEISGFYYDGPGIGIERAQGKLTQLLAEKERVLYLKMAQYRPELIIRLDIDVDTAFARKPDHSYEELQDKIASMVKLKYNGAAILEIDARMPYQDVLETAKQAISAIARSSGRRSADAPEMSSAEVGSQTDV</sequence>
<comment type="caution">
    <text evidence="2">The sequence shown here is derived from an EMBL/GenBank/DDBJ whole genome shotgun (WGS) entry which is preliminary data.</text>
</comment>
<name>A0ABX0RI44_9GAMM</name>
<evidence type="ECO:0000256" key="1">
    <source>
        <dbReference type="SAM" id="MobiDB-lite"/>
    </source>
</evidence>
<evidence type="ECO:0000313" key="2">
    <source>
        <dbReference type="EMBL" id="NIF22900.1"/>
    </source>
</evidence>
<dbReference type="SUPFAM" id="SSF52540">
    <property type="entry name" value="P-loop containing nucleoside triphosphate hydrolases"/>
    <property type="match status" value="1"/>
</dbReference>
<feature type="region of interest" description="Disordered" evidence="1">
    <location>
        <begin position="241"/>
        <end position="264"/>
    </location>
</feature>
<dbReference type="RefSeq" id="WP_167015833.1">
    <property type="nucleotide sequence ID" value="NZ_VWXF01000006.1"/>
</dbReference>
<dbReference type="InterPro" id="IPR027417">
    <property type="entry name" value="P-loop_NTPase"/>
</dbReference>
<proteinExistence type="predicted"/>
<gene>
    <name evidence="2" type="ORF">F3J40_14980</name>
</gene>